<keyword evidence="3" id="KW-0328">Glycosyltransferase</keyword>
<evidence type="ECO:0000259" key="2">
    <source>
        <dbReference type="Pfam" id="PF00535"/>
    </source>
</evidence>
<dbReference type="PANTHER" id="PTHR43630:SF2">
    <property type="entry name" value="GLYCOSYLTRANSFERASE"/>
    <property type="match status" value="1"/>
</dbReference>
<dbReference type="Gene3D" id="3.90.550.10">
    <property type="entry name" value="Spore Coat Polysaccharide Biosynthesis Protein SpsA, Chain A"/>
    <property type="match status" value="1"/>
</dbReference>
<name>A0ABU1GQ50_9GAMM</name>
<dbReference type="SUPFAM" id="SSF53448">
    <property type="entry name" value="Nucleotide-diphospho-sugar transferases"/>
    <property type="match status" value="1"/>
</dbReference>
<sequence length="260" mass="29174">MSIAAVLIVKNEQDHLRACLETLSWVDEVVVVDAGSTDGTREIAREFTDRVVVEDDWQGFGIQRRRAEALVTSDWILMVDADERVTPALRESLQAAVAETAPAIYTLPRLSWCFGAFIRHSGWYPDRVARLYPRGRAGYNDALVHEKLDNPEGLPVRPLEGDLLHYTYRDLRHYLEKSAHYAQAWAEQRAARGKRGSLVAGVGHGIGCFLRMYLLKAGFLDGRQGLLLALLSAHSTFAKYADLWIRTRTSPPPEDGATDR</sequence>
<dbReference type="EC" id="2.4.-.-" evidence="3"/>
<proteinExistence type="inferred from homology"/>
<accession>A0ABU1GQ50</accession>
<dbReference type="GO" id="GO:0016757">
    <property type="term" value="F:glycosyltransferase activity"/>
    <property type="evidence" value="ECO:0007669"/>
    <property type="project" value="UniProtKB-KW"/>
</dbReference>
<comment type="similarity">
    <text evidence="1">Belongs to the glycosyltransferase 2 family. WaaE/KdtX subfamily.</text>
</comment>
<dbReference type="PANTHER" id="PTHR43630">
    <property type="entry name" value="POLY-BETA-1,6-N-ACETYL-D-GLUCOSAMINE SYNTHASE"/>
    <property type="match status" value="1"/>
</dbReference>
<comment type="caution">
    <text evidence="3">The sequence shown here is derived from an EMBL/GenBank/DDBJ whole genome shotgun (WGS) entry which is preliminary data.</text>
</comment>
<keyword evidence="3" id="KW-0808">Transferase</keyword>
<dbReference type="RefSeq" id="WP_309637211.1">
    <property type="nucleotide sequence ID" value="NZ_JARWAL010000011.1"/>
</dbReference>
<evidence type="ECO:0000313" key="4">
    <source>
        <dbReference type="Proteomes" id="UP001252270"/>
    </source>
</evidence>
<gene>
    <name evidence="3" type="ORF">QC820_12615</name>
</gene>
<dbReference type="InterPro" id="IPR029044">
    <property type="entry name" value="Nucleotide-diphossugar_trans"/>
</dbReference>
<evidence type="ECO:0000313" key="3">
    <source>
        <dbReference type="EMBL" id="MDR5893652.1"/>
    </source>
</evidence>
<protein>
    <submittedName>
        <fullName evidence="3">Glycosyltransferase family 2 protein</fullName>
        <ecNumber evidence="3">2.4.-.-</ecNumber>
    </submittedName>
</protein>
<evidence type="ECO:0000256" key="1">
    <source>
        <dbReference type="ARBA" id="ARBA00038494"/>
    </source>
</evidence>
<organism evidence="3 4">
    <name type="scientific">Halomonas mongoliensis</name>
    <dbReference type="NCBI Taxonomy" id="321265"/>
    <lineage>
        <taxon>Bacteria</taxon>
        <taxon>Pseudomonadati</taxon>
        <taxon>Pseudomonadota</taxon>
        <taxon>Gammaproteobacteria</taxon>
        <taxon>Oceanospirillales</taxon>
        <taxon>Halomonadaceae</taxon>
        <taxon>Halomonas</taxon>
    </lineage>
</organism>
<dbReference type="Proteomes" id="UP001252270">
    <property type="component" value="Unassembled WGS sequence"/>
</dbReference>
<keyword evidence="4" id="KW-1185">Reference proteome</keyword>
<dbReference type="CDD" id="cd02511">
    <property type="entry name" value="Beta4Glucosyltransferase"/>
    <property type="match status" value="1"/>
</dbReference>
<feature type="domain" description="Glycosyltransferase 2-like" evidence="2">
    <location>
        <begin position="6"/>
        <end position="122"/>
    </location>
</feature>
<reference evidence="3 4" key="1">
    <citation type="submission" date="2023-04" db="EMBL/GenBank/DDBJ databases">
        <title>A long-awaited taxogenomic arrangement of the family Halomonadaceae.</title>
        <authorList>
            <person name="De La Haba R."/>
            <person name="Chuvochina M."/>
            <person name="Wittouck S."/>
            <person name="Arahal D.R."/>
            <person name="Sanchez-Porro C."/>
            <person name="Hugenholtz P."/>
            <person name="Ventosa A."/>
        </authorList>
    </citation>
    <scope>NUCLEOTIDE SEQUENCE [LARGE SCALE GENOMIC DNA]</scope>
    <source>
        <strain evidence="3 4">DSM 17332</strain>
    </source>
</reference>
<dbReference type="Pfam" id="PF00535">
    <property type="entry name" value="Glycos_transf_2"/>
    <property type="match status" value="1"/>
</dbReference>
<dbReference type="EMBL" id="JARWAL010000011">
    <property type="protein sequence ID" value="MDR5893652.1"/>
    <property type="molecule type" value="Genomic_DNA"/>
</dbReference>
<dbReference type="InterPro" id="IPR001173">
    <property type="entry name" value="Glyco_trans_2-like"/>
</dbReference>